<keyword evidence="2" id="KW-1185">Reference proteome</keyword>
<organism evidence="1 2">
    <name type="scientific">Stachybotrys elegans</name>
    <dbReference type="NCBI Taxonomy" id="80388"/>
    <lineage>
        <taxon>Eukaryota</taxon>
        <taxon>Fungi</taxon>
        <taxon>Dikarya</taxon>
        <taxon>Ascomycota</taxon>
        <taxon>Pezizomycotina</taxon>
        <taxon>Sordariomycetes</taxon>
        <taxon>Hypocreomycetidae</taxon>
        <taxon>Hypocreales</taxon>
        <taxon>Stachybotryaceae</taxon>
        <taxon>Stachybotrys</taxon>
    </lineage>
</organism>
<gene>
    <name evidence="1" type="ORF">B0I35DRAFT_426312</name>
</gene>
<dbReference type="InterPro" id="IPR036770">
    <property type="entry name" value="Ankyrin_rpt-contain_sf"/>
</dbReference>
<evidence type="ECO:0000313" key="1">
    <source>
        <dbReference type="EMBL" id="KAH7322721.1"/>
    </source>
</evidence>
<proteinExistence type="predicted"/>
<protein>
    <submittedName>
        <fullName evidence="1">Uncharacterized protein</fullName>
    </submittedName>
</protein>
<accession>A0A8K0SZW1</accession>
<comment type="caution">
    <text evidence="1">The sequence shown here is derived from an EMBL/GenBank/DDBJ whole genome shotgun (WGS) entry which is preliminary data.</text>
</comment>
<evidence type="ECO:0000313" key="2">
    <source>
        <dbReference type="Proteomes" id="UP000813444"/>
    </source>
</evidence>
<reference evidence="1" key="1">
    <citation type="journal article" date="2021" name="Nat. Commun.">
        <title>Genetic determinants of endophytism in the Arabidopsis root mycobiome.</title>
        <authorList>
            <person name="Mesny F."/>
            <person name="Miyauchi S."/>
            <person name="Thiergart T."/>
            <person name="Pickel B."/>
            <person name="Atanasova L."/>
            <person name="Karlsson M."/>
            <person name="Huettel B."/>
            <person name="Barry K.W."/>
            <person name="Haridas S."/>
            <person name="Chen C."/>
            <person name="Bauer D."/>
            <person name="Andreopoulos W."/>
            <person name="Pangilinan J."/>
            <person name="LaButti K."/>
            <person name="Riley R."/>
            <person name="Lipzen A."/>
            <person name="Clum A."/>
            <person name="Drula E."/>
            <person name="Henrissat B."/>
            <person name="Kohler A."/>
            <person name="Grigoriev I.V."/>
            <person name="Martin F.M."/>
            <person name="Hacquard S."/>
        </authorList>
    </citation>
    <scope>NUCLEOTIDE SEQUENCE</scope>
    <source>
        <strain evidence="1">MPI-CAGE-CH-0235</strain>
    </source>
</reference>
<name>A0A8K0SZW1_9HYPO</name>
<dbReference type="EMBL" id="JAGPNK010000004">
    <property type="protein sequence ID" value="KAH7322721.1"/>
    <property type="molecule type" value="Genomic_DNA"/>
</dbReference>
<dbReference type="SUPFAM" id="SSF48403">
    <property type="entry name" value="Ankyrin repeat"/>
    <property type="match status" value="1"/>
</dbReference>
<dbReference type="Gene3D" id="1.25.40.20">
    <property type="entry name" value="Ankyrin repeat-containing domain"/>
    <property type="match status" value="1"/>
</dbReference>
<dbReference type="AlphaFoldDB" id="A0A8K0SZW1"/>
<dbReference type="Proteomes" id="UP000813444">
    <property type="component" value="Unassembled WGS sequence"/>
</dbReference>
<sequence length="269" mass="29950">MLALQIGGVAELCAPDLDALPPHPGTSAAIQLLGRSGHANSAVRIAEDQVHELMAESPTPSLSTIVAAIETYIQACLDMESINSSLYSGGHLGLAKNIPELGEFLNPHQYLATIFTRSINYDILHYLCIKMPNCVRGVDLTGETLLHVHSRQVITEDSIKTFRLLLDHGVPINSQNFHGDTALHLFCRGLFKDQRINTSLEHAYTEILGLFFAHPAICIHLQNNMRDSAQDYIIIGLLAAQTQEEIDCIERLLDYFQSWDRQMYMPVDE</sequence>